<evidence type="ECO:0000313" key="3">
    <source>
        <dbReference type="Proteomes" id="UP000317648"/>
    </source>
</evidence>
<dbReference type="InterPro" id="IPR021122">
    <property type="entry name" value="RNA_ligase_dom_REL/Rnl2"/>
</dbReference>
<dbReference type="AlphaFoldDB" id="A0A518E1H2"/>
<dbReference type="SUPFAM" id="SSF56091">
    <property type="entry name" value="DNA ligase/mRNA capping enzyme, catalytic domain"/>
    <property type="match status" value="2"/>
</dbReference>
<accession>A0A518E1H2</accession>
<dbReference type="Proteomes" id="UP000317648">
    <property type="component" value="Chromosome"/>
</dbReference>
<proteinExistence type="predicted"/>
<dbReference type="KEGG" id="lcre:Pla8534_58050"/>
<keyword evidence="2" id="KW-0436">Ligase</keyword>
<feature type="domain" description="RNA ligase" evidence="1">
    <location>
        <begin position="325"/>
        <end position="430"/>
    </location>
</feature>
<evidence type="ECO:0000313" key="2">
    <source>
        <dbReference type="EMBL" id="QDU97946.1"/>
    </source>
</evidence>
<dbReference type="Gene3D" id="2.40.50.140">
    <property type="entry name" value="Nucleic acid-binding proteins"/>
    <property type="match status" value="1"/>
</dbReference>
<protein>
    <submittedName>
        <fullName evidence="2">RNA ligase</fullName>
    </submittedName>
</protein>
<dbReference type="Pfam" id="PF09414">
    <property type="entry name" value="RNA_ligase"/>
    <property type="match status" value="1"/>
</dbReference>
<dbReference type="GO" id="GO:0016874">
    <property type="term" value="F:ligase activity"/>
    <property type="evidence" value="ECO:0007669"/>
    <property type="project" value="UniProtKB-KW"/>
</dbReference>
<gene>
    <name evidence="2" type="ORF">Pla8534_58050</name>
</gene>
<dbReference type="InterPro" id="IPR012340">
    <property type="entry name" value="NA-bd_OB-fold"/>
</dbReference>
<organism evidence="2 3">
    <name type="scientific">Lignipirellula cremea</name>
    <dbReference type="NCBI Taxonomy" id="2528010"/>
    <lineage>
        <taxon>Bacteria</taxon>
        <taxon>Pseudomonadati</taxon>
        <taxon>Planctomycetota</taxon>
        <taxon>Planctomycetia</taxon>
        <taxon>Pirellulales</taxon>
        <taxon>Pirellulaceae</taxon>
        <taxon>Lignipirellula</taxon>
    </lineage>
</organism>
<evidence type="ECO:0000259" key="1">
    <source>
        <dbReference type="Pfam" id="PF09414"/>
    </source>
</evidence>
<reference evidence="2 3" key="1">
    <citation type="submission" date="2019-02" db="EMBL/GenBank/DDBJ databases">
        <title>Deep-cultivation of Planctomycetes and their phenomic and genomic characterization uncovers novel biology.</title>
        <authorList>
            <person name="Wiegand S."/>
            <person name="Jogler M."/>
            <person name="Boedeker C."/>
            <person name="Pinto D."/>
            <person name="Vollmers J."/>
            <person name="Rivas-Marin E."/>
            <person name="Kohn T."/>
            <person name="Peeters S.H."/>
            <person name="Heuer A."/>
            <person name="Rast P."/>
            <person name="Oberbeckmann S."/>
            <person name="Bunk B."/>
            <person name="Jeske O."/>
            <person name="Meyerdierks A."/>
            <person name="Storesund J.E."/>
            <person name="Kallscheuer N."/>
            <person name="Luecker S."/>
            <person name="Lage O.M."/>
            <person name="Pohl T."/>
            <person name="Merkel B.J."/>
            <person name="Hornburger P."/>
            <person name="Mueller R.-W."/>
            <person name="Bruemmer F."/>
            <person name="Labrenz M."/>
            <person name="Spormann A.M."/>
            <person name="Op den Camp H."/>
            <person name="Overmann J."/>
            <person name="Amann R."/>
            <person name="Jetten M.S.M."/>
            <person name="Mascher T."/>
            <person name="Medema M.H."/>
            <person name="Devos D.P."/>
            <person name="Kaster A.-K."/>
            <person name="Ovreas L."/>
            <person name="Rohde M."/>
            <person name="Galperin M.Y."/>
            <person name="Jogler C."/>
        </authorList>
    </citation>
    <scope>NUCLEOTIDE SEQUENCE [LARGE SCALE GENOMIC DNA]</scope>
    <source>
        <strain evidence="2 3">Pla85_3_4</strain>
    </source>
</reference>
<keyword evidence="3" id="KW-1185">Reference proteome</keyword>
<dbReference type="Gene3D" id="3.30.470.30">
    <property type="entry name" value="DNA ligase/mRNA capping enzyme"/>
    <property type="match status" value="1"/>
</dbReference>
<name>A0A518E1H2_9BACT</name>
<dbReference type="EMBL" id="CP036433">
    <property type="protein sequence ID" value="QDU97946.1"/>
    <property type="molecule type" value="Genomic_DNA"/>
</dbReference>
<sequence length="462" mass="51733">MAWESSVSSLIVEVCQISKVAPHPQADRMAIAHIKGWQVCIGKNADTGRTEFQPGDKVVYFPPETVIPHTLSDQMGVTKFLTPLPPDVNGQRPQAGRIRVARLRGEPSYGLLRSPDVADWNVGDNVADYYGARKYEPPESQHHGDSEPSHPAFPRYYDMENLRNFPDLFQPGDPVVVTEKIHGTNVRLGLIRVADDQGVLRWRWTAGSHDVRRQEYSTRTQRFDLYKLVEQWILQEPAVVRGQILDTRNGQFWRVEESLLAVDVSASDKEPRVLATQVDASGEEIRVRSNYWTPFSPQVKALLAHVSGCGVEDPDGMRVGDGPTHDVVLFGEMFGAGIQQGYWYGCANGQTSFRAFDLLVDLKYLDFAARQELCERFQTPLVPVLYQGPYDRETIEQLASGPSAVAVGATQQDDSVRIGREGVVVSSVEEEVVVTPEKIHDRKQLKCINFAYLARKGGTEFH</sequence>
<dbReference type="Pfam" id="PF21189">
    <property type="entry name" value="PHA02142"/>
    <property type="match status" value="1"/>
</dbReference>